<dbReference type="GeneID" id="6481296"/>
<organism evidence="2">
    <name type="scientific">Paulinella chromatophora</name>
    <dbReference type="NCBI Taxonomy" id="39717"/>
    <lineage>
        <taxon>Eukaryota</taxon>
        <taxon>Sar</taxon>
        <taxon>Rhizaria</taxon>
        <taxon>Cercozoa</taxon>
        <taxon>Imbricatea</taxon>
        <taxon>Silicofilosea</taxon>
        <taxon>Euglyphida</taxon>
        <taxon>Paulinellidae</taxon>
        <taxon>Paulinella</taxon>
    </lineage>
</organism>
<dbReference type="HAMAP" id="MF_02101">
    <property type="entry name" value="DHNA_CoA_hydrolase"/>
    <property type="match status" value="1"/>
</dbReference>
<dbReference type="Pfam" id="PF13279">
    <property type="entry name" value="4HBT_2"/>
    <property type="match status" value="1"/>
</dbReference>
<dbReference type="Gene3D" id="3.10.129.10">
    <property type="entry name" value="Hotdog Thioesterase"/>
    <property type="match status" value="1"/>
</dbReference>
<proteinExistence type="inferred from homology"/>
<gene>
    <name evidence="2" type="ordered locus">PCC_0334</name>
</gene>
<reference evidence="2" key="1">
    <citation type="submission" date="2007-08" db="EMBL/GenBank/DDBJ databases">
        <authorList>
            <person name="Gloeckner G."/>
            <person name="Nowack E."/>
            <person name="Melkonian M."/>
        </authorList>
    </citation>
    <scope>NUCLEOTIDE SEQUENCE</scope>
</reference>
<dbReference type="SUPFAM" id="SSF54637">
    <property type="entry name" value="Thioesterase/thiol ester dehydrase-isomerase"/>
    <property type="match status" value="1"/>
</dbReference>
<evidence type="ECO:0000256" key="1">
    <source>
        <dbReference type="ARBA" id="ARBA00022801"/>
    </source>
</evidence>
<dbReference type="AlphaFoldDB" id="B1X4A6"/>
<keyword evidence="2" id="KW-0934">Plastid</keyword>
<dbReference type="EMBL" id="CP000815">
    <property type="protein sequence ID" value="ACB42775.1"/>
    <property type="molecule type" value="Genomic_DNA"/>
</dbReference>
<dbReference type="InterPro" id="IPR029069">
    <property type="entry name" value="HotDog_dom_sf"/>
</dbReference>
<name>B1X4A6_PAUCH</name>
<geneLocation type="organellar chromatophore" evidence="2"/>
<evidence type="ECO:0000313" key="2">
    <source>
        <dbReference type="EMBL" id="ACB42775.1"/>
    </source>
</evidence>
<dbReference type="RefSeq" id="YP_002048985.1">
    <property type="nucleotide sequence ID" value="NC_011087.1"/>
</dbReference>
<evidence type="ECO:0008006" key="3">
    <source>
        <dbReference type="Google" id="ProtNLM"/>
    </source>
</evidence>
<keyword evidence="1" id="KW-0378">Hydrolase</keyword>
<dbReference type="InterPro" id="IPR022829">
    <property type="entry name" value="DHNA_CoA_hydrolase"/>
</dbReference>
<sequence>MNIISHDKVEDCLKVNRIVRFGDTDAAGVMHFQRLIGWCHEAYEESLERFGIPSKLIFPTSIRSSLINVGLDAYPTILLPIIHCSADYIMPVVCGDSLLINLTPKALDLESFEIKYTFDCKNLHVAYGRTRHLAIRSSDRQRCLLPELINDWLKISNSK</sequence>
<protein>
    <recommendedName>
        <fullName evidence="3">1,4-dihydroxy-2-naphthoyl-CoA hydrolase</fullName>
    </recommendedName>
</protein>
<accession>B1X4A6</accession>
<dbReference type="CDD" id="cd00586">
    <property type="entry name" value="4HBT"/>
    <property type="match status" value="1"/>
</dbReference>
<dbReference type="GO" id="GO:0016790">
    <property type="term" value="F:thiolester hydrolase activity"/>
    <property type="evidence" value="ECO:0007669"/>
    <property type="project" value="InterPro"/>
</dbReference>
<reference evidence="2" key="2">
    <citation type="journal article" date="2008" name="Curr. Biol.">
        <title>Chromatophore genome sequence of Paulinella sheds light on acquisition of photosynthesis by eukaryotes.</title>
        <authorList>
            <person name="Nowack E.C.M."/>
            <person name="Melkonian M."/>
            <person name="Gloeckner G."/>
        </authorList>
    </citation>
    <scope>NUCLEOTIDE SEQUENCE [LARGE SCALE GENOMIC DNA]</scope>
</reference>